<evidence type="ECO:0000313" key="2">
    <source>
        <dbReference type="Proteomes" id="UP001163823"/>
    </source>
</evidence>
<dbReference type="Proteomes" id="UP001163823">
    <property type="component" value="Chromosome 9"/>
</dbReference>
<protein>
    <submittedName>
        <fullName evidence="1">ARM repeat superfamily protein</fullName>
    </submittedName>
</protein>
<gene>
    <name evidence="1" type="ORF">O6P43_021703</name>
</gene>
<dbReference type="PANTHER" id="PTHR14873:SF1">
    <property type="entry name" value="OS06G0694100 PROTEIN"/>
    <property type="match status" value="1"/>
</dbReference>
<dbReference type="AlphaFoldDB" id="A0AAD7LCU9"/>
<dbReference type="EMBL" id="JARAOO010000009">
    <property type="protein sequence ID" value="KAJ7955051.1"/>
    <property type="molecule type" value="Genomic_DNA"/>
</dbReference>
<accession>A0AAD7LCU9</accession>
<dbReference type="KEGG" id="qsa:O6P43_021703"/>
<keyword evidence="2" id="KW-1185">Reference proteome</keyword>
<reference evidence="1" key="1">
    <citation type="journal article" date="2023" name="Science">
        <title>Elucidation of the pathway for biosynthesis of saponin adjuvants from the soapbark tree.</title>
        <authorList>
            <person name="Reed J."/>
            <person name="Orme A."/>
            <person name="El-Demerdash A."/>
            <person name="Owen C."/>
            <person name="Martin L.B.B."/>
            <person name="Misra R.C."/>
            <person name="Kikuchi S."/>
            <person name="Rejzek M."/>
            <person name="Martin A.C."/>
            <person name="Harkess A."/>
            <person name="Leebens-Mack J."/>
            <person name="Louveau T."/>
            <person name="Stephenson M.J."/>
            <person name="Osbourn A."/>
        </authorList>
    </citation>
    <scope>NUCLEOTIDE SEQUENCE</scope>
    <source>
        <strain evidence="1">S10</strain>
    </source>
</reference>
<sequence length="75" mass="8161">MVELSSIDKSDESDEFSAASARAPVGFAIVAAYRFRWFVTQVDYPHLGKLCSLVIPCALTALDPLVPGCEGLRRC</sequence>
<evidence type="ECO:0000313" key="1">
    <source>
        <dbReference type="EMBL" id="KAJ7955051.1"/>
    </source>
</evidence>
<proteinExistence type="predicted"/>
<name>A0AAD7LCU9_QUISA</name>
<organism evidence="1 2">
    <name type="scientific">Quillaja saponaria</name>
    <name type="common">Soap bark tree</name>
    <dbReference type="NCBI Taxonomy" id="32244"/>
    <lineage>
        <taxon>Eukaryota</taxon>
        <taxon>Viridiplantae</taxon>
        <taxon>Streptophyta</taxon>
        <taxon>Embryophyta</taxon>
        <taxon>Tracheophyta</taxon>
        <taxon>Spermatophyta</taxon>
        <taxon>Magnoliopsida</taxon>
        <taxon>eudicotyledons</taxon>
        <taxon>Gunneridae</taxon>
        <taxon>Pentapetalae</taxon>
        <taxon>rosids</taxon>
        <taxon>fabids</taxon>
        <taxon>Fabales</taxon>
        <taxon>Quillajaceae</taxon>
        <taxon>Quillaja</taxon>
    </lineage>
</organism>
<comment type="caution">
    <text evidence="1">The sequence shown here is derived from an EMBL/GenBank/DDBJ whole genome shotgun (WGS) entry which is preliminary data.</text>
</comment>
<dbReference type="PANTHER" id="PTHR14873">
    <property type="entry name" value="OS06G0694100 PROTEIN"/>
    <property type="match status" value="1"/>
</dbReference>